<dbReference type="EMBL" id="JASWJB010000083">
    <property type="protein sequence ID" value="KAK2600103.1"/>
    <property type="molecule type" value="Genomic_DNA"/>
</dbReference>
<dbReference type="InterPro" id="IPR007244">
    <property type="entry name" value="Naa35_N"/>
</dbReference>
<protein>
    <submittedName>
        <fullName evidence="6">N-alpha-acetyltransferase, non-catalitic subunit</fullName>
    </submittedName>
</protein>
<evidence type="ECO:0000259" key="4">
    <source>
        <dbReference type="Pfam" id="PF04112"/>
    </source>
</evidence>
<evidence type="ECO:0000256" key="3">
    <source>
        <dbReference type="ARBA" id="ARBA00022490"/>
    </source>
</evidence>
<gene>
    <name evidence="6" type="primary">MAK10</name>
    <name evidence="6" type="ORF">QQS21_005189</name>
</gene>
<evidence type="ECO:0000256" key="2">
    <source>
        <dbReference type="ARBA" id="ARBA00006289"/>
    </source>
</evidence>
<keyword evidence="7" id="KW-1185">Reference proteome</keyword>
<evidence type="ECO:0000259" key="5">
    <source>
        <dbReference type="Pfam" id="PF25789"/>
    </source>
</evidence>
<organism evidence="6 7">
    <name type="scientific">Conoideocrella luteorostrata</name>
    <dbReference type="NCBI Taxonomy" id="1105319"/>
    <lineage>
        <taxon>Eukaryota</taxon>
        <taxon>Fungi</taxon>
        <taxon>Dikarya</taxon>
        <taxon>Ascomycota</taxon>
        <taxon>Pezizomycotina</taxon>
        <taxon>Sordariomycetes</taxon>
        <taxon>Hypocreomycetidae</taxon>
        <taxon>Hypocreales</taxon>
        <taxon>Clavicipitaceae</taxon>
        <taxon>Conoideocrella</taxon>
    </lineage>
</organism>
<dbReference type="PANTHER" id="PTHR21373:SF0">
    <property type="entry name" value="N-ALPHA-ACETYLTRANSFERASE 35, NATC AUXILIARY SUBUNIT"/>
    <property type="match status" value="1"/>
</dbReference>
<comment type="subcellular location">
    <subcellularLocation>
        <location evidence="1">Cytoplasm</location>
    </subcellularLocation>
</comment>
<dbReference type="InterPro" id="IPR057983">
    <property type="entry name" value="NAA35-like_N"/>
</dbReference>
<dbReference type="InterPro" id="IPR057982">
    <property type="entry name" value="TPR_NAA35"/>
</dbReference>
<keyword evidence="3" id="KW-0963">Cytoplasm</keyword>
<evidence type="ECO:0000256" key="1">
    <source>
        <dbReference type="ARBA" id="ARBA00004496"/>
    </source>
</evidence>
<dbReference type="PANTHER" id="PTHR21373">
    <property type="entry name" value="GLUCOSE REPRESSIBLE PROTEIN MAK10"/>
    <property type="match status" value="1"/>
</dbReference>
<evidence type="ECO:0000313" key="7">
    <source>
        <dbReference type="Proteomes" id="UP001251528"/>
    </source>
</evidence>
<feature type="domain" description="NAA35-like N-terminal" evidence="4">
    <location>
        <begin position="54"/>
        <end position="216"/>
    </location>
</feature>
<name>A0AAJ0FU21_9HYPO</name>
<proteinExistence type="inferred from homology"/>
<comment type="caution">
    <text evidence="6">The sequence shown here is derived from an EMBL/GenBank/DDBJ whole genome shotgun (WGS) entry which is preliminary data.</text>
</comment>
<evidence type="ECO:0000313" key="6">
    <source>
        <dbReference type="EMBL" id="KAK2600103.1"/>
    </source>
</evidence>
<dbReference type="AlphaFoldDB" id="A0AAJ0FU21"/>
<comment type="similarity">
    <text evidence="2">Belongs to the MAK10 family.</text>
</comment>
<sequence>MADYGIGAADGISRLSLDEGRRQPPSSRPDVHSAGIVAVDITQKFDRAVKTLQPGELVKDGFFTLFDSVAALEIMDTKMDSGCVLPGEEFEVLYDVSRPLLPEEVLGIMDQLICHEMSWHLGYPLAQTIFTSVYVDALLMPEPGSIEQAYFVRNNNHDANGHPMLEVLRAYCLGMLKACAYVNERIKAEHFYEEEDFVPNTYNRTLLTGIPSDAIQDVIIHAVELVLTLKGSSISDDVAHALISRLDLRSVFLTATESPQYMKEPLKARESWDKAVKILSQIKSTNPLGTAVDDAFSNKLQRKLASTMPPRPIVQLKFDDAFGHLSRLFKDGSEVIGVLEYTDSQCLQTFVSTFQSKKPQPMVYIRTLLQTFLFNEMEILGSMSIRQLLDDDLSIITLPSHQLLDRSNDEIEATHDPRFTMSQQMELFRQRAAQPFLDIFRTACQNRCRVRRTLCHLIRDWENLQVDAESIDEHLQIRTKEQPFMQRSSHGLNPIEMYSLPLSSWTYLYKLRQMEVIVQLGFELEVYQTDELVGMYWYLNYLAKSRLHHVERIKTFLVRRTSQVRSQALDLSAEEQLQRSLTYMRLSMLDAAVTWELSDALSCVYTVLHRFGLVKAPPRPYSNDELRYDLRMKPFACIGLPTLPAFEEFTAGITQPDLTTAELLQYAEQAVTGAKRGSEALTKFSARESFSVGSHERWMVTAKGVLKSCIATGVAISTLRKALQRTEGHEHAALEVSVSVPTPDKAYHEWWIVPRIVPQLATESDTGL</sequence>
<dbReference type="Proteomes" id="UP001251528">
    <property type="component" value="Unassembled WGS sequence"/>
</dbReference>
<dbReference type="GO" id="GO:0031417">
    <property type="term" value="C:NatC complex"/>
    <property type="evidence" value="ECO:0007669"/>
    <property type="project" value="InterPro"/>
</dbReference>
<dbReference type="Pfam" id="PF25789">
    <property type="entry name" value="TPR_NAA35"/>
    <property type="match status" value="1"/>
</dbReference>
<feature type="domain" description="NAA35-like TPR repeats" evidence="5">
    <location>
        <begin position="336"/>
        <end position="725"/>
    </location>
</feature>
<dbReference type="Pfam" id="PF04112">
    <property type="entry name" value="Mak10"/>
    <property type="match status" value="1"/>
</dbReference>
<accession>A0AAJ0FU21</accession>
<reference evidence="6" key="1">
    <citation type="submission" date="2023-06" db="EMBL/GenBank/DDBJ databases">
        <title>Conoideocrella luteorostrata (Hypocreales: Clavicipitaceae), a potential biocontrol fungus for elongate hemlock scale in United States Christmas tree production areas.</title>
        <authorList>
            <person name="Barrett H."/>
            <person name="Lovett B."/>
            <person name="Macias A.M."/>
            <person name="Stajich J.E."/>
            <person name="Kasson M.T."/>
        </authorList>
    </citation>
    <scope>NUCLEOTIDE SEQUENCE</scope>
    <source>
        <strain evidence="6">ARSEF 14590</strain>
    </source>
</reference>